<feature type="domain" description="TMC" evidence="8">
    <location>
        <begin position="431"/>
        <end position="537"/>
    </location>
</feature>
<evidence type="ECO:0000256" key="7">
    <source>
        <dbReference type="SAM" id="MobiDB-lite"/>
    </source>
</evidence>
<comment type="subcellular location">
    <subcellularLocation>
        <location evidence="1 6">Membrane</location>
        <topology evidence="1 6">Multi-pass membrane protein</topology>
    </subcellularLocation>
</comment>
<keyword evidence="4 6" id="KW-1133">Transmembrane helix</keyword>
<dbReference type="Ensembl" id="ENSOKIT00005078932.1">
    <property type="protein sequence ID" value="ENSOKIP00005074069.1"/>
    <property type="gene ID" value="ENSOKIG00005031757.1"/>
</dbReference>
<evidence type="ECO:0000256" key="5">
    <source>
        <dbReference type="ARBA" id="ARBA00023136"/>
    </source>
</evidence>
<gene>
    <name evidence="9" type="primary">TMC6</name>
</gene>
<dbReference type="PANTHER" id="PTHR23302">
    <property type="entry name" value="TRANSMEMBRANE CHANNEL-RELATED"/>
    <property type="match status" value="1"/>
</dbReference>
<dbReference type="Proteomes" id="UP000694557">
    <property type="component" value="Unassembled WGS sequence"/>
</dbReference>
<feature type="transmembrane region" description="Helical" evidence="6">
    <location>
        <begin position="614"/>
        <end position="631"/>
    </location>
</feature>
<evidence type="ECO:0000256" key="6">
    <source>
        <dbReference type="RuleBase" id="RU310713"/>
    </source>
</evidence>
<feature type="transmembrane region" description="Helical" evidence="6">
    <location>
        <begin position="133"/>
        <end position="160"/>
    </location>
</feature>
<dbReference type="Pfam" id="PF07810">
    <property type="entry name" value="TMC"/>
    <property type="match status" value="1"/>
</dbReference>
<feature type="transmembrane region" description="Helical" evidence="6">
    <location>
        <begin position="368"/>
        <end position="391"/>
    </location>
</feature>
<evidence type="ECO:0000256" key="4">
    <source>
        <dbReference type="ARBA" id="ARBA00022989"/>
    </source>
</evidence>
<evidence type="ECO:0000313" key="9">
    <source>
        <dbReference type="Ensembl" id="ENSOKIP00005074069.1"/>
    </source>
</evidence>
<evidence type="ECO:0000256" key="3">
    <source>
        <dbReference type="ARBA" id="ARBA00022692"/>
    </source>
</evidence>
<evidence type="ECO:0000313" key="10">
    <source>
        <dbReference type="Proteomes" id="UP000694557"/>
    </source>
</evidence>
<dbReference type="GO" id="GO:0008381">
    <property type="term" value="F:mechanosensitive monoatomic ion channel activity"/>
    <property type="evidence" value="ECO:0007669"/>
    <property type="project" value="TreeGrafter"/>
</dbReference>
<organism evidence="9 10">
    <name type="scientific">Oncorhynchus kisutch</name>
    <name type="common">Coho salmon</name>
    <name type="synonym">Salmo kisutch</name>
    <dbReference type="NCBI Taxonomy" id="8019"/>
    <lineage>
        <taxon>Eukaryota</taxon>
        <taxon>Metazoa</taxon>
        <taxon>Chordata</taxon>
        <taxon>Craniata</taxon>
        <taxon>Vertebrata</taxon>
        <taxon>Euteleostomi</taxon>
        <taxon>Actinopterygii</taxon>
        <taxon>Neopterygii</taxon>
        <taxon>Teleostei</taxon>
        <taxon>Protacanthopterygii</taxon>
        <taxon>Salmoniformes</taxon>
        <taxon>Salmonidae</taxon>
        <taxon>Salmoninae</taxon>
        <taxon>Oncorhynchus</taxon>
    </lineage>
</organism>
<dbReference type="InterPro" id="IPR038900">
    <property type="entry name" value="TMC"/>
</dbReference>
<feature type="transmembrane region" description="Helical" evidence="6">
    <location>
        <begin position="412"/>
        <end position="428"/>
    </location>
</feature>
<evidence type="ECO:0000259" key="8">
    <source>
        <dbReference type="Pfam" id="PF07810"/>
    </source>
</evidence>
<protein>
    <recommendedName>
        <fullName evidence="6">Transmembrane channel-like protein</fullName>
    </recommendedName>
</protein>
<dbReference type="GeneTree" id="ENSGT01050000244894"/>
<dbReference type="GO" id="GO:0005886">
    <property type="term" value="C:plasma membrane"/>
    <property type="evidence" value="ECO:0007669"/>
    <property type="project" value="InterPro"/>
</dbReference>
<feature type="region of interest" description="Disordered" evidence="7">
    <location>
        <begin position="1"/>
        <end position="25"/>
    </location>
</feature>
<dbReference type="AlphaFoldDB" id="A0A8C7MRZ9"/>
<sequence length="664" mass="75913">YNRTMKLRRRRQSRPSIKDFSRSARPSIRGYGMETDCMETEGRKRDQLVNNLQNLSLSDRVRMLRAMPLSVAEKSELRYLYSSTILLKGQRSNHSQIPCCSQLKYHIIIVSHTVRSPVAVALKRVSGRFGTGVLSYFLFVKTLLFFNIFLFLVTGLLLAVPQAVHPPTLTQGHEAFSGLELLTGGGYFSDSVIYYGYYSNSTLSKDCRVTSSSMEQQPSPSVSRRTMETDCGGKPSYNMPLAYFFTIGLAFFITCIILVYSMSKSFGQSFRIDKSHGILAMKVFCSWDFKVIKKTSVKLRSENICIQLRELLEETSRKHVQKTACQRIGRVLVHVLAWFICIGSTVACVLALYYFSEYMHKDPLLKEASLLALPVVVSLINLLLPGIFNATAWMEEYDSPSVNTYIAISRNLMLKVSVLVVLCFHWLGRICWESFVGQELYRFLLMDFIFTILDTFFGEFLWRLFSQRVLKRKRKPVFDISRNVLELIYGQTLAWLGVLFTPLLPAVQIIKLLLLFYMKQTSVMMNCQSPRKPYRASQMSTIFITLLCCPSFLGAAVCVSYTMWSIRPSESCGPFRSLSTMFQSGKLWVKELETHNPNLAWLAWAHSYIVENPLFLFLAAGIFLIVIYFNTQVVDGQRKIISLLQEQIENVTSLNSLIQYLNPS</sequence>
<keyword evidence="5 6" id="KW-0472">Membrane</keyword>
<proteinExistence type="inferred from homology"/>
<name>A0A8C7MRZ9_ONCKI</name>
<keyword evidence="3 6" id="KW-0812">Transmembrane</keyword>
<evidence type="ECO:0000256" key="2">
    <source>
        <dbReference type="ARBA" id="ARBA00006510"/>
    </source>
</evidence>
<feature type="transmembrane region" description="Helical" evidence="6">
    <location>
        <begin position="539"/>
        <end position="564"/>
    </location>
</feature>
<evidence type="ECO:0000256" key="1">
    <source>
        <dbReference type="ARBA" id="ARBA00004141"/>
    </source>
</evidence>
<accession>A0A8C7MRZ9</accession>
<feature type="transmembrane region" description="Helical" evidence="6">
    <location>
        <begin position="440"/>
        <end position="462"/>
    </location>
</feature>
<comment type="similarity">
    <text evidence="2 6">Belongs to the TMC family.</text>
</comment>
<reference evidence="9" key="1">
    <citation type="submission" date="2025-08" db="UniProtKB">
        <authorList>
            <consortium name="Ensembl"/>
        </authorList>
    </citation>
    <scope>IDENTIFICATION</scope>
</reference>
<reference evidence="9" key="2">
    <citation type="submission" date="2025-09" db="UniProtKB">
        <authorList>
            <consortium name="Ensembl"/>
        </authorList>
    </citation>
    <scope>IDENTIFICATION</scope>
</reference>
<feature type="transmembrane region" description="Helical" evidence="6">
    <location>
        <begin position="331"/>
        <end position="356"/>
    </location>
</feature>
<feature type="compositionally biased region" description="Basic residues" evidence="7">
    <location>
        <begin position="1"/>
        <end position="13"/>
    </location>
</feature>
<dbReference type="PANTHER" id="PTHR23302:SF4">
    <property type="entry name" value="TRANSMEMBRANE CHANNEL-LIKE PROTEIN 6"/>
    <property type="match status" value="1"/>
</dbReference>
<feature type="transmembrane region" description="Helical" evidence="6">
    <location>
        <begin position="242"/>
        <end position="262"/>
    </location>
</feature>
<dbReference type="InterPro" id="IPR012496">
    <property type="entry name" value="TMC_dom"/>
</dbReference>
<keyword evidence="10" id="KW-1185">Reference proteome</keyword>